<reference evidence="1 2" key="1">
    <citation type="submission" date="2019-11" db="EMBL/GenBank/DDBJ databases">
        <title>Whole genome sequence of Oryza granulata.</title>
        <authorList>
            <person name="Li W."/>
        </authorList>
    </citation>
    <scope>NUCLEOTIDE SEQUENCE [LARGE SCALE GENOMIC DNA]</scope>
    <source>
        <strain evidence="2">cv. Menghai</strain>
        <tissue evidence="1">Leaf</tissue>
    </source>
</reference>
<comment type="caution">
    <text evidence="1">The sequence shown here is derived from an EMBL/GenBank/DDBJ whole genome shotgun (WGS) entry which is preliminary data.</text>
</comment>
<dbReference type="AlphaFoldDB" id="A0A6G1F2D1"/>
<keyword evidence="2" id="KW-1185">Reference proteome</keyword>
<proteinExistence type="predicted"/>
<sequence>MPLQSGGRELSFEVLAGDLSATAAADLSLYSLPESSPNSDEKRVSRVMLPCARVLAPRRHEPPLRPVDLVAAAAVSAVLAPRRGAVAA</sequence>
<name>A0A6G1F2D1_9ORYZ</name>
<evidence type="ECO:0000313" key="1">
    <source>
        <dbReference type="EMBL" id="KAF0931068.1"/>
    </source>
</evidence>
<protein>
    <submittedName>
        <fullName evidence="1">Uncharacterized protein</fullName>
    </submittedName>
</protein>
<dbReference type="EMBL" id="SPHZ02000001">
    <property type="protein sequence ID" value="KAF0931068.1"/>
    <property type="molecule type" value="Genomic_DNA"/>
</dbReference>
<gene>
    <name evidence="1" type="ORF">E2562_002437</name>
</gene>
<accession>A0A6G1F2D1</accession>
<dbReference type="Proteomes" id="UP000479710">
    <property type="component" value="Unassembled WGS sequence"/>
</dbReference>
<evidence type="ECO:0000313" key="2">
    <source>
        <dbReference type="Proteomes" id="UP000479710"/>
    </source>
</evidence>
<organism evidence="1 2">
    <name type="scientific">Oryza meyeriana var. granulata</name>
    <dbReference type="NCBI Taxonomy" id="110450"/>
    <lineage>
        <taxon>Eukaryota</taxon>
        <taxon>Viridiplantae</taxon>
        <taxon>Streptophyta</taxon>
        <taxon>Embryophyta</taxon>
        <taxon>Tracheophyta</taxon>
        <taxon>Spermatophyta</taxon>
        <taxon>Magnoliopsida</taxon>
        <taxon>Liliopsida</taxon>
        <taxon>Poales</taxon>
        <taxon>Poaceae</taxon>
        <taxon>BOP clade</taxon>
        <taxon>Oryzoideae</taxon>
        <taxon>Oryzeae</taxon>
        <taxon>Oryzinae</taxon>
        <taxon>Oryza</taxon>
        <taxon>Oryza meyeriana</taxon>
    </lineage>
</organism>